<comment type="subcellular location">
    <subcellularLocation>
        <location evidence="1">Membrane</location>
        <topology evidence="1">Multi-pass membrane protein</topology>
    </subcellularLocation>
</comment>
<evidence type="ECO:0000256" key="6">
    <source>
        <dbReference type="SAM" id="Phobius"/>
    </source>
</evidence>
<dbReference type="PANTHER" id="PTHR42948">
    <property type="entry name" value="TRANSPORTER"/>
    <property type="match status" value="1"/>
</dbReference>
<feature type="transmembrane region" description="Helical" evidence="6">
    <location>
        <begin position="12"/>
        <end position="30"/>
    </location>
</feature>
<evidence type="ECO:0000256" key="5">
    <source>
        <dbReference type="ARBA" id="ARBA00023136"/>
    </source>
</evidence>
<feature type="transmembrane region" description="Helical" evidence="6">
    <location>
        <begin position="90"/>
        <end position="116"/>
    </location>
</feature>
<reference evidence="7 8" key="1">
    <citation type="submission" date="2015-11" db="EMBL/GenBank/DDBJ databases">
        <title>Bacillus caseinolyticus sp nov.</title>
        <authorList>
            <person name="Dastager S.G."/>
            <person name="Mawlankar R."/>
        </authorList>
    </citation>
    <scope>NUCLEOTIDE SEQUENCE [LARGE SCALE GENOMIC DNA]</scope>
    <source>
        <strain evidence="7 8">SGD-V-76</strain>
    </source>
</reference>
<dbReference type="Gene3D" id="1.20.1740.10">
    <property type="entry name" value="Amino acid/polyamine transporter I"/>
    <property type="match status" value="1"/>
</dbReference>
<dbReference type="SUPFAM" id="SSF161070">
    <property type="entry name" value="SNF-like"/>
    <property type="match status" value="1"/>
</dbReference>
<dbReference type="AlphaFoldDB" id="A0A0V8JQF7"/>
<dbReference type="GeneID" id="93682842"/>
<dbReference type="EMBL" id="LNQP01000007">
    <property type="protein sequence ID" value="KSU89326.1"/>
    <property type="molecule type" value="Genomic_DNA"/>
</dbReference>
<gene>
    <name evidence="7" type="ORF">AS180_03290</name>
</gene>
<name>A0A0V8JQF7_9BACI</name>
<keyword evidence="5 6" id="KW-0472">Membrane</keyword>
<evidence type="ECO:0000256" key="3">
    <source>
        <dbReference type="ARBA" id="ARBA00022692"/>
    </source>
</evidence>
<dbReference type="PANTHER" id="PTHR42948:SF1">
    <property type="entry name" value="TRANSPORTER"/>
    <property type="match status" value="1"/>
</dbReference>
<proteinExistence type="predicted"/>
<evidence type="ECO:0000256" key="2">
    <source>
        <dbReference type="ARBA" id="ARBA00022448"/>
    </source>
</evidence>
<evidence type="ECO:0008006" key="9">
    <source>
        <dbReference type="Google" id="ProtNLM"/>
    </source>
</evidence>
<organism evidence="7 8">
    <name type="scientific">Priestia veravalensis</name>
    <dbReference type="NCBI Taxonomy" id="1414648"/>
    <lineage>
        <taxon>Bacteria</taxon>
        <taxon>Bacillati</taxon>
        <taxon>Bacillota</taxon>
        <taxon>Bacilli</taxon>
        <taxon>Bacillales</taxon>
        <taxon>Bacillaceae</taxon>
        <taxon>Priestia</taxon>
    </lineage>
</organism>
<dbReference type="InterPro" id="IPR037272">
    <property type="entry name" value="SNS_sf"/>
</dbReference>
<sequence>MSQQEQWTSKIGFILASAGSAIGIGAIWKLPYVAGTSGGGAFFLLFILFTAIIGLPLLLAEFVLGRNTQKEAIRAYDAVAPKSIWKGIGYLGVITCFILLSFYSVVGGWILQYLFASVTGGLSGVKDYSTLFGNTIANPTSAVIAQFVFLLLTIIVVSRGIQNGIEKANNILMPALFVLFIAIIIRSLTLDGAMEGVKFFLYPDFTNLTSEAILFAMGQAFFSLSVGVSVMVTYSSYLTKQQNLPKSAVSIAGLNIVISLLAGLAIFPAVFSMGGEPAEGPGLLFVVLPTIFEQLPFGLVFQTLFLALFLFATLTSAFSMLEIIVASLAKGKSGKRIKLSWISGVLIFIVGIPSALSFGPLADVMIFGKSIFDAADFLVSNILMPLGCLLLALFVPWKMKKAVLIEEFQQGSNNVKKWFALWLLVIRYVAPVLIIIVFVNMLGFL</sequence>
<keyword evidence="3 6" id="KW-0812">Transmembrane</keyword>
<feature type="transmembrane region" description="Helical" evidence="6">
    <location>
        <begin position="378"/>
        <end position="397"/>
    </location>
</feature>
<comment type="caution">
    <text evidence="7">The sequence shown here is derived from an EMBL/GenBank/DDBJ whole genome shotgun (WGS) entry which is preliminary data.</text>
</comment>
<dbReference type="PROSITE" id="PS50267">
    <property type="entry name" value="NA_NEUROTRAN_SYMP_3"/>
    <property type="match status" value="1"/>
</dbReference>
<feature type="transmembrane region" description="Helical" evidence="6">
    <location>
        <begin position="339"/>
        <end position="358"/>
    </location>
</feature>
<dbReference type="PRINTS" id="PR00176">
    <property type="entry name" value="NANEUSMPORT"/>
</dbReference>
<keyword evidence="2" id="KW-0813">Transport</keyword>
<feature type="transmembrane region" description="Helical" evidence="6">
    <location>
        <begin position="136"/>
        <end position="158"/>
    </location>
</feature>
<protein>
    <recommendedName>
        <fullName evidence="9">Sodium-dependent transporter</fullName>
    </recommendedName>
</protein>
<dbReference type="InterPro" id="IPR047218">
    <property type="entry name" value="YocR/YhdH-like"/>
</dbReference>
<evidence type="ECO:0000256" key="4">
    <source>
        <dbReference type="ARBA" id="ARBA00022989"/>
    </source>
</evidence>
<feature type="transmembrane region" description="Helical" evidence="6">
    <location>
        <begin position="249"/>
        <end position="275"/>
    </location>
</feature>
<dbReference type="Pfam" id="PF00209">
    <property type="entry name" value="SNF"/>
    <property type="match status" value="2"/>
</dbReference>
<feature type="transmembrane region" description="Helical" evidence="6">
    <location>
        <begin position="42"/>
        <end position="64"/>
    </location>
</feature>
<feature type="transmembrane region" description="Helical" evidence="6">
    <location>
        <begin position="212"/>
        <end position="237"/>
    </location>
</feature>
<evidence type="ECO:0000313" key="8">
    <source>
        <dbReference type="Proteomes" id="UP000053681"/>
    </source>
</evidence>
<dbReference type="GO" id="GO:0016020">
    <property type="term" value="C:membrane"/>
    <property type="evidence" value="ECO:0007669"/>
    <property type="project" value="UniProtKB-SubCell"/>
</dbReference>
<feature type="transmembrane region" description="Helical" evidence="6">
    <location>
        <begin position="170"/>
        <end position="189"/>
    </location>
</feature>
<accession>A0A0V8JQF7</accession>
<dbReference type="Proteomes" id="UP000053681">
    <property type="component" value="Unassembled WGS sequence"/>
</dbReference>
<keyword evidence="8" id="KW-1185">Reference proteome</keyword>
<dbReference type="InterPro" id="IPR000175">
    <property type="entry name" value="Na/ntran_symport"/>
</dbReference>
<dbReference type="NCBIfam" id="NF037979">
    <property type="entry name" value="Na_transp"/>
    <property type="match status" value="1"/>
</dbReference>
<evidence type="ECO:0000313" key="7">
    <source>
        <dbReference type="EMBL" id="KSU89326.1"/>
    </source>
</evidence>
<feature type="transmembrane region" description="Helical" evidence="6">
    <location>
        <begin position="418"/>
        <end position="442"/>
    </location>
</feature>
<dbReference type="CDD" id="cd10336">
    <property type="entry name" value="SLC6sbd_Tyt1-Like"/>
    <property type="match status" value="1"/>
</dbReference>
<keyword evidence="4 6" id="KW-1133">Transmembrane helix</keyword>
<feature type="transmembrane region" description="Helical" evidence="6">
    <location>
        <begin position="295"/>
        <end position="318"/>
    </location>
</feature>
<dbReference type="RefSeq" id="WP_025911316.1">
    <property type="nucleotide sequence ID" value="NZ_KQ758629.1"/>
</dbReference>
<evidence type="ECO:0000256" key="1">
    <source>
        <dbReference type="ARBA" id="ARBA00004141"/>
    </source>
</evidence>